<evidence type="ECO:0000313" key="1">
    <source>
        <dbReference type="EMBL" id="SFB46168.1"/>
    </source>
</evidence>
<organism evidence="1 2">
    <name type="scientific">Azotobacter beijerinckii</name>
    <dbReference type="NCBI Taxonomy" id="170623"/>
    <lineage>
        <taxon>Bacteria</taxon>
        <taxon>Pseudomonadati</taxon>
        <taxon>Pseudomonadota</taxon>
        <taxon>Gammaproteobacteria</taxon>
        <taxon>Pseudomonadales</taxon>
        <taxon>Pseudomonadaceae</taxon>
        <taxon>Azotobacter</taxon>
    </lineage>
</organism>
<reference evidence="1 2" key="1">
    <citation type="submission" date="2016-10" db="EMBL/GenBank/DDBJ databases">
        <authorList>
            <person name="Varghese N."/>
            <person name="Submissions S."/>
        </authorList>
    </citation>
    <scope>NUCLEOTIDE SEQUENCE [LARGE SCALE GENOMIC DNA]</scope>
    <source>
        <strain evidence="1 2">DSM 282</strain>
    </source>
</reference>
<evidence type="ECO:0000313" key="2">
    <source>
        <dbReference type="Proteomes" id="UP000198861"/>
    </source>
</evidence>
<gene>
    <name evidence="1" type="ORF">SAMN04244571_02979</name>
</gene>
<comment type="caution">
    <text evidence="1">The sequence shown here is derived from an EMBL/GenBank/DDBJ whole genome shotgun (WGS) entry which is preliminary data.</text>
</comment>
<dbReference type="Proteomes" id="UP000198861">
    <property type="component" value="Unassembled WGS sequence"/>
</dbReference>
<dbReference type="EMBL" id="FOKJ01000053">
    <property type="protein sequence ID" value="SFB46168.1"/>
    <property type="molecule type" value="Genomic_DNA"/>
</dbReference>
<proteinExistence type="predicted"/>
<protein>
    <submittedName>
        <fullName evidence="1">Uncharacterized protein</fullName>
    </submittedName>
</protein>
<keyword evidence="2" id="KW-1185">Reference proteome</keyword>
<sequence>MRQAVQEDALALMIAQGAAREFLARRATDGQGWTFCVRIGVTWLPVRSRREPLRRWASLTAVERFAQGLGVRSFLVEL</sequence>
<name>A0A1I1BBS5_9GAMM</name>
<accession>A0A1I1BBS5</accession>